<dbReference type="Proteomes" id="UP001324427">
    <property type="component" value="Unassembled WGS sequence"/>
</dbReference>
<proteinExistence type="inferred from homology"/>
<evidence type="ECO:0000256" key="4">
    <source>
        <dbReference type="ARBA" id="ARBA00022737"/>
    </source>
</evidence>
<dbReference type="EMBL" id="JAVFHQ010000001">
    <property type="protein sequence ID" value="KAK4550806.1"/>
    <property type="molecule type" value="Genomic_DNA"/>
</dbReference>
<reference evidence="9 10" key="1">
    <citation type="submission" date="2021-11" db="EMBL/GenBank/DDBJ databases">
        <title>Black yeast isolated from Biological Soil Crust.</title>
        <authorList>
            <person name="Kurbessoian T."/>
        </authorList>
    </citation>
    <scope>NUCLEOTIDE SEQUENCE [LARGE SCALE GENOMIC DNA]</scope>
    <source>
        <strain evidence="9 10">CCFEE 5522</strain>
    </source>
</reference>
<feature type="region of interest" description="Disordered" evidence="7">
    <location>
        <begin position="15"/>
        <end position="38"/>
    </location>
</feature>
<dbReference type="Pfam" id="PF13646">
    <property type="entry name" value="HEAT_2"/>
    <property type="match status" value="1"/>
</dbReference>
<sequence length="218" mass="24033">MGDQGSMNGLLQWSIKNSDASRNNDTAQGADDKRDPNRGLTAEMLAQLMGGPSDADRMRDAMSAIVVPLDQVDLENKMIAWDNFEQLIENLDNANNMEVLGLWTPLVEQLENAEAEMRRMAAWCCSTAVQNNVKSQERLLAMGAVPKLAKLATEDESQAVRKKAVNALSSSVRNYQPALDELEKSLPESVWKRKGLDAGDMAAVDEVIQTLRDQVART</sequence>
<comment type="similarity">
    <text evidence="2">Belongs to the FES1 family.</text>
</comment>
<evidence type="ECO:0000256" key="6">
    <source>
        <dbReference type="ARBA" id="ARBA00024912"/>
    </source>
</evidence>
<protein>
    <recommendedName>
        <fullName evidence="8">Nucleotide exchange factor Fes1 domain-containing protein</fullName>
    </recommendedName>
</protein>
<dbReference type="InterPro" id="IPR050693">
    <property type="entry name" value="Hsp70_NEF-Inhibitors"/>
</dbReference>
<dbReference type="InterPro" id="IPR013918">
    <property type="entry name" value="Nucleotide_exch_fac_Fes1"/>
</dbReference>
<accession>A0AAV9K0A0</accession>
<keyword evidence="3" id="KW-0963">Cytoplasm</keyword>
<dbReference type="Gene3D" id="1.25.10.10">
    <property type="entry name" value="Leucine-rich Repeat Variant"/>
    <property type="match status" value="1"/>
</dbReference>
<evidence type="ECO:0000313" key="9">
    <source>
        <dbReference type="EMBL" id="KAK4550806.1"/>
    </source>
</evidence>
<dbReference type="FunFam" id="1.25.10.10:FF:000434">
    <property type="entry name" value="Hsp70 nucleotide exchange factor fes1"/>
    <property type="match status" value="1"/>
</dbReference>
<keyword evidence="5" id="KW-0810">Translation regulation</keyword>
<name>A0AAV9K0A0_9PEZI</name>
<evidence type="ECO:0000256" key="5">
    <source>
        <dbReference type="ARBA" id="ARBA00022845"/>
    </source>
</evidence>
<keyword evidence="4" id="KW-0677">Repeat</keyword>
<evidence type="ECO:0000259" key="8">
    <source>
        <dbReference type="Pfam" id="PF08609"/>
    </source>
</evidence>
<evidence type="ECO:0000256" key="7">
    <source>
        <dbReference type="SAM" id="MobiDB-lite"/>
    </source>
</evidence>
<comment type="caution">
    <text evidence="9">The sequence shown here is derived from an EMBL/GenBank/DDBJ whole genome shotgun (WGS) entry which is preliminary data.</text>
</comment>
<dbReference type="PANTHER" id="PTHR19316">
    <property type="entry name" value="PROTEIN FOLDING REGULATOR"/>
    <property type="match status" value="1"/>
</dbReference>
<comment type="subcellular location">
    <subcellularLocation>
        <location evidence="1">Cytoplasm</location>
    </subcellularLocation>
</comment>
<evidence type="ECO:0000256" key="3">
    <source>
        <dbReference type="ARBA" id="ARBA00022490"/>
    </source>
</evidence>
<dbReference type="Pfam" id="PF08609">
    <property type="entry name" value="Fes1"/>
    <property type="match status" value="1"/>
</dbReference>
<keyword evidence="10" id="KW-1185">Reference proteome</keyword>
<organism evidence="9 10">
    <name type="scientific">Oleoguttula mirabilis</name>
    <dbReference type="NCBI Taxonomy" id="1507867"/>
    <lineage>
        <taxon>Eukaryota</taxon>
        <taxon>Fungi</taxon>
        <taxon>Dikarya</taxon>
        <taxon>Ascomycota</taxon>
        <taxon>Pezizomycotina</taxon>
        <taxon>Dothideomycetes</taxon>
        <taxon>Dothideomycetidae</taxon>
        <taxon>Mycosphaerellales</taxon>
        <taxon>Teratosphaeriaceae</taxon>
        <taxon>Oleoguttula</taxon>
    </lineage>
</organism>
<dbReference type="InterPro" id="IPR011989">
    <property type="entry name" value="ARM-like"/>
</dbReference>
<dbReference type="GO" id="GO:0006417">
    <property type="term" value="P:regulation of translation"/>
    <property type="evidence" value="ECO:0007669"/>
    <property type="project" value="UniProtKB-KW"/>
</dbReference>
<feature type="compositionally biased region" description="Polar residues" evidence="7">
    <location>
        <begin position="15"/>
        <end position="27"/>
    </location>
</feature>
<evidence type="ECO:0000256" key="1">
    <source>
        <dbReference type="ARBA" id="ARBA00004496"/>
    </source>
</evidence>
<dbReference type="GO" id="GO:0000774">
    <property type="term" value="F:adenyl-nucleotide exchange factor activity"/>
    <property type="evidence" value="ECO:0007669"/>
    <property type="project" value="TreeGrafter"/>
</dbReference>
<dbReference type="AlphaFoldDB" id="A0AAV9K0A0"/>
<evidence type="ECO:0000313" key="10">
    <source>
        <dbReference type="Proteomes" id="UP001324427"/>
    </source>
</evidence>
<evidence type="ECO:0000256" key="2">
    <source>
        <dbReference type="ARBA" id="ARBA00011045"/>
    </source>
</evidence>
<dbReference type="PANTHER" id="PTHR19316:SF18">
    <property type="entry name" value="HSP70-BINDING PROTEIN 1"/>
    <property type="match status" value="1"/>
</dbReference>
<gene>
    <name evidence="9" type="ORF">LTR36_000386</name>
</gene>
<dbReference type="GO" id="GO:0005783">
    <property type="term" value="C:endoplasmic reticulum"/>
    <property type="evidence" value="ECO:0007669"/>
    <property type="project" value="TreeGrafter"/>
</dbReference>
<dbReference type="SUPFAM" id="SSF48371">
    <property type="entry name" value="ARM repeat"/>
    <property type="match status" value="1"/>
</dbReference>
<dbReference type="InterPro" id="IPR016024">
    <property type="entry name" value="ARM-type_fold"/>
</dbReference>
<comment type="function">
    <text evidence="6">Functions as a nucleotide exchange factor (NEF) for Hsp70 chaperones which accelerates the release of ADP. Required for fully efficient Hsp70-mediated folding of proteins.</text>
</comment>
<feature type="domain" description="Nucleotide exchange factor Fes1" evidence="8">
    <location>
        <begin position="7"/>
        <end position="97"/>
    </location>
</feature>